<protein>
    <submittedName>
        <fullName evidence="5">C-type lectin domain-containing protein</fullName>
    </submittedName>
</protein>
<feature type="compositionally biased region" description="Polar residues" evidence="1">
    <location>
        <begin position="194"/>
        <end position="210"/>
    </location>
</feature>
<feature type="compositionally biased region" description="Low complexity" evidence="1">
    <location>
        <begin position="320"/>
        <end position="329"/>
    </location>
</feature>
<dbReference type="CDD" id="cd00037">
    <property type="entry name" value="CLECT"/>
    <property type="match status" value="2"/>
</dbReference>
<proteinExistence type="predicted"/>
<evidence type="ECO:0000313" key="4">
    <source>
        <dbReference type="Proteomes" id="UP000887563"/>
    </source>
</evidence>
<dbReference type="Proteomes" id="UP000887563">
    <property type="component" value="Unplaced"/>
</dbReference>
<keyword evidence="2" id="KW-0732">Signal</keyword>
<dbReference type="PANTHER" id="PTHR47753">
    <property type="entry name" value="C-TYPE LECTIN-RELATED"/>
    <property type="match status" value="1"/>
</dbReference>
<dbReference type="PANTHER" id="PTHR47753:SF3">
    <property type="entry name" value="C-TYPE LECTIN"/>
    <property type="match status" value="1"/>
</dbReference>
<evidence type="ECO:0000259" key="3">
    <source>
        <dbReference type="SMART" id="SM00034"/>
    </source>
</evidence>
<feature type="compositionally biased region" description="Low complexity" evidence="1">
    <location>
        <begin position="231"/>
        <end position="241"/>
    </location>
</feature>
<organism evidence="4 5">
    <name type="scientific">Meloidogyne incognita</name>
    <name type="common">Southern root-knot nematode worm</name>
    <name type="synonym">Oxyuris incognita</name>
    <dbReference type="NCBI Taxonomy" id="6306"/>
    <lineage>
        <taxon>Eukaryota</taxon>
        <taxon>Metazoa</taxon>
        <taxon>Ecdysozoa</taxon>
        <taxon>Nematoda</taxon>
        <taxon>Chromadorea</taxon>
        <taxon>Rhabditida</taxon>
        <taxon>Tylenchina</taxon>
        <taxon>Tylenchomorpha</taxon>
        <taxon>Tylenchoidea</taxon>
        <taxon>Meloidogynidae</taxon>
        <taxon>Meloidogyninae</taxon>
        <taxon>Meloidogyne</taxon>
        <taxon>Meloidogyne incognita group</taxon>
    </lineage>
</organism>
<feature type="domain" description="C-type lectin" evidence="3">
    <location>
        <begin position="29"/>
        <end position="186"/>
    </location>
</feature>
<dbReference type="InterPro" id="IPR016186">
    <property type="entry name" value="C-type_lectin-like/link_sf"/>
</dbReference>
<feature type="region of interest" description="Disordered" evidence="1">
    <location>
        <begin position="482"/>
        <end position="523"/>
    </location>
</feature>
<dbReference type="AlphaFoldDB" id="A0A914M0C0"/>
<feature type="compositionally biased region" description="Polar residues" evidence="1">
    <location>
        <begin position="330"/>
        <end position="342"/>
    </location>
</feature>
<feature type="region of interest" description="Disordered" evidence="1">
    <location>
        <begin position="194"/>
        <end position="342"/>
    </location>
</feature>
<dbReference type="Gene3D" id="3.10.100.10">
    <property type="entry name" value="Mannose-Binding Protein A, subunit A"/>
    <property type="match status" value="2"/>
</dbReference>
<feature type="domain" description="C-type lectin" evidence="3">
    <location>
        <begin position="357"/>
        <end position="552"/>
    </location>
</feature>
<dbReference type="WBParaSite" id="Minc3s01112g20836">
    <property type="protein sequence ID" value="Minc3s01112g20836"/>
    <property type="gene ID" value="Minc3s01112g20836"/>
</dbReference>
<dbReference type="SMART" id="SM00034">
    <property type="entry name" value="CLECT"/>
    <property type="match status" value="2"/>
</dbReference>
<evidence type="ECO:0000256" key="2">
    <source>
        <dbReference type="SAM" id="SignalP"/>
    </source>
</evidence>
<reference evidence="5" key="1">
    <citation type="submission" date="2022-11" db="UniProtKB">
        <authorList>
            <consortium name="WormBaseParasite"/>
        </authorList>
    </citation>
    <scope>IDENTIFICATION</scope>
</reference>
<name>A0A914M0C0_MELIC</name>
<accession>A0A914M0C0</accession>
<evidence type="ECO:0000313" key="5">
    <source>
        <dbReference type="WBParaSite" id="Minc3s01112g20836"/>
    </source>
</evidence>
<evidence type="ECO:0000256" key="1">
    <source>
        <dbReference type="SAM" id="MobiDB-lite"/>
    </source>
</evidence>
<feature type="chain" id="PRO_5037679040" evidence="2">
    <location>
        <begin position="28"/>
        <end position="557"/>
    </location>
</feature>
<dbReference type="Pfam" id="PF00059">
    <property type="entry name" value="Lectin_C"/>
    <property type="match status" value="1"/>
</dbReference>
<feature type="compositionally biased region" description="Polar residues" evidence="1">
    <location>
        <begin position="274"/>
        <end position="312"/>
    </location>
</feature>
<keyword evidence="4" id="KW-1185">Reference proteome</keyword>
<dbReference type="InterPro" id="IPR001304">
    <property type="entry name" value="C-type_lectin-like"/>
</dbReference>
<feature type="signal peptide" evidence="2">
    <location>
        <begin position="1"/>
        <end position="27"/>
    </location>
</feature>
<sequence>MKLSVSFLNLLTLVFLLQCIHFVYVNGDCPAGWSSFTDSNGIEYGYQVVLKNNVSYFEARRMCLDINSEIVDIHSKEENEYMYSLAANTSAQNLFIGMHYKLNETSRTSEVYCTWTPDVKCDFAYFQNQSDPRRQQYPWVPIPKAQNNGNPVECVEITDTSLGIGTPAFMYNDIACADRLDGAVCKMTCSNGNNPETTIGTSTTLNGQNVATISTTGSGGNNPGPRPTPPTRTAGTGAPGLPGSPGLPGLPGSGGNNPGPRPTPPTRTAETTLQPSTSIGTNTPTSAKPINTITSGPTTTLQPPTVEHNTPEQPSPKPSSPTNGPTTTSQAPSTTIAQNTPSTPGCGNCNCSVEYKCGSDDWHWKISKNGKSYVYKYFDSDGCYFDASAICAKHNATPCSVHSEEENSFLIDSVISKSERSKRDVSPKTDTCVWLGLHLVHNEKENINNCYCDDSSDCSFGYKNVTKHEKKKDKKKKDKKCSCNKTKKPKATTPFSLVTEPSEPSGPWAPGCPSKPGSDDGSYGKKHCVAIDHNGKWKDCSCERPGTGIVCKKECSP</sequence>
<dbReference type="InterPro" id="IPR016187">
    <property type="entry name" value="CTDL_fold"/>
</dbReference>
<dbReference type="SUPFAM" id="SSF56436">
    <property type="entry name" value="C-type lectin-like"/>
    <property type="match status" value="2"/>
</dbReference>